<evidence type="ECO:0000256" key="7">
    <source>
        <dbReference type="ARBA" id="ARBA00023136"/>
    </source>
</evidence>
<evidence type="ECO:0000256" key="3">
    <source>
        <dbReference type="ARBA" id="ARBA00022679"/>
    </source>
</evidence>
<evidence type="ECO:0000256" key="5">
    <source>
        <dbReference type="ARBA" id="ARBA00022989"/>
    </source>
</evidence>
<evidence type="ECO:0000313" key="12">
    <source>
        <dbReference type="Proteomes" id="UP000468668"/>
    </source>
</evidence>
<keyword evidence="5 10" id="KW-1133">Transmembrane helix</keyword>
<feature type="transmembrane region" description="Helical" evidence="10">
    <location>
        <begin position="14"/>
        <end position="38"/>
    </location>
</feature>
<evidence type="ECO:0000256" key="4">
    <source>
        <dbReference type="ARBA" id="ARBA00022692"/>
    </source>
</evidence>
<evidence type="ECO:0000256" key="6">
    <source>
        <dbReference type="ARBA" id="ARBA00023098"/>
    </source>
</evidence>
<sequence length="234" mass="24384">MGAIICVVSLAKEFVLVALALLVVVCFLLGSIPWGVIISKSVFHTDIREHGSGNIGTTNAMRTMGKKGGVAVFVLDFGKGLLSGLIALFVLAAFIPGAGVAADSPVSASTVVALAFLCCTLGHIFSPWLKFKGGKGIAVAVGCLFVTFGVMGALLEIAVFAVVVAISRFVSAGSLAAAIVSPIFAAYYFLFQAFDPIAWVLCLVTALVVIWAHRGNIHRLATGTERRIGDKAKE</sequence>
<dbReference type="RefSeq" id="WP_158050260.1">
    <property type="nucleotide sequence ID" value="NZ_WAJR01000030.1"/>
</dbReference>
<dbReference type="HAMAP" id="MF_01043">
    <property type="entry name" value="PlsY"/>
    <property type="match status" value="1"/>
</dbReference>
<dbReference type="InterPro" id="IPR003811">
    <property type="entry name" value="G3P_acylTferase_PlsY"/>
</dbReference>
<dbReference type="EC" id="2.3.1.275" evidence="10"/>
<feature type="transmembrane region" description="Helical" evidence="10">
    <location>
        <begin position="169"/>
        <end position="190"/>
    </location>
</feature>
<comment type="caution">
    <text evidence="11">The sequence shown here is derived from an EMBL/GenBank/DDBJ whole genome shotgun (WGS) entry which is preliminary data.</text>
</comment>
<dbReference type="Pfam" id="PF02660">
    <property type="entry name" value="G3P_acyltransf"/>
    <property type="match status" value="1"/>
</dbReference>
<dbReference type="NCBIfam" id="TIGR00023">
    <property type="entry name" value="glycerol-3-phosphate 1-O-acyltransferase PlsY"/>
    <property type="match status" value="1"/>
</dbReference>
<dbReference type="SMART" id="SM01207">
    <property type="entry name" value="G3P_acyltransf"/>
    <property type="match status" value="1"/>
</dbReference>
<keyword evidence="9 10" id="KW-1208">Phospholipid metabolism</keyword>
<keyword evidence="2 10" id="KW-0444">Lipid biosynthesis</keyword>
<dbReference type="GeneID" id="98658605"/>
<keyword evidence="12" id="KW-1185">Reference proteome</keyword>
<keyword evidence="1 10" id="KW-1003">Cell membrane</keyword>
<comment type="subunit">
    <text evidence="10">Probably interacts with PlsX.</text>
</comment>
<feature type="transmembrane region" description="Helical" evidence="10">
    <location>
        <begin position="106"/>
        <end position="125"/>
    </location>
</feature>
<organism evidence="11 12">
    <name type="scientific">Ellagibacter isourolithinifaciens</name>
    <dbReference type="NCBI Taxonomy" id="2137581"/>
    <lineage>
        <taxon>Bacteria</taxon>
        <taxon>Bacillati</taxon>
        <taxon>Actinomycetota</taxon>
        <taxon>Coriobacteriia</taxon>
        <taxon>Eggerthellales</taxon>
        <taxon>Eggerthellaceae</taxon>
        <taxon>Ellagibacter</taxon>
    </lineage>
</organism>
<keyword evidence="3 10" id="KW-0808">Transferase</keyword>
<keyword evidence="7 10" id="KW-0472">Membrane</keyword>
<comment type="similarity">
    <text evidence="10">Belongs to the PlsY family.</text>
</comment>
<dbReference type="AlphaFoldDB" id="A0A6N6NLH8"/>
<dbReference type="PANTHER" id="PTHR30309:SF0">
    <property type="entry name" value="GLYCEROL-3-PHOSPHATE ACYLTRANSFERASE-RELATED"/>
    <property type="match status" value="1"/>
</dbReference>
<dbReference type="Proteomes" id="UP000468668">
    <property type="component" value="Unassembled WGS sequence"/>
</dbReference>
<evidence type="ECO:0000313" key="11">
    <source>
        <dbReference type="EMBL" id="KAB1636993.1"/>
    </source>
</evidence>
<keyword evidence="11" id="KW-0012">Acyltransferase</keyword>
<dbReference type="GO" id="GO:0005886">
    <property type="term" value="C:plasma membrane"/>
    <property type="evidence" value="ECO:0007669"/>
    <property type="project" value="UniProtKB-SubCell"/>
</dbReference>
<evidence type="ECO:0000256" key="9">
    <source>
        <dbReference type="ARBA" id="ARBA00023264"/>
    </source>
</evidence>
<evidence type="ECO:0000256" key="10">
    <source>
        <dbReference type="HAMAP-Rule" id="MF_01043"/>
    </source>
</evidence>
<reference evidence="11 12" key="1">
    <citation type="submission" date="2019-09" db="EMBL/GenBank/DDBJ databases">
        <title>Whole genome shotgun sequencing (WGS) of Ellagibacter isourolithinifaciens DSM 104140(T) and Adlercreutzia muris DSM 29508(T).</title>
        <authorList>
            <person name="Stoll D.A."/>
            <person name="Danylec N."/>
            <person name="Huch M."/>
        </authorList>
    </citation>
    <scope>NUCLEOTIDE SEQUENCE [LARGE SCALE GENOMIC DNA]</scope>
    <source>
        <strain evidence="11 12">DSM 104140</strain>
    </source>
</reference>
<dbReference type="GO" id="GO:0008654">
    <property type="term" value="P:phospholipid biosynthetic process"/>
    <property type="evidence" value="ECO:0007669"/>
    <property type="project" value="UniProtKB-UniRule"/>
</dbReference>
<accession>A0A6N6NLH8</accession>
<feature type="transmembrane region" description="Helical" evidence="10">
    <location>
        <begin position="137"/>
        <end position="163"/>
    </location>
</feature>
<comment type="pathway">
    <text evidence="10">Lipid metabolism; phospholipid metabolism.</text>
</comment>
<dbReference type="OrthoDB" id="9777124at2"/>
<dbReference type="UniPathway" id="UPA00085"/>
<comment type="catalytic activity">
    <reaction evidence="10">
        <text>an acyl phosphate + sn-glycerol 3-phosphate = a 1-acyl-sn-glycero-3-phosphate + phosphate</text>
        <dbReference type="Rhea" id="RHEA:34075"/>
        <dbReference type="ChEBI" id="CHEBI:43474"/>
        <dbReference type="ChEBI" id="CHEBI:57597"/>
        <dbReference type="ChEBI" id="CHEBI:57970"/>
        <dbReference type="ChEBI" id="CHEBI:59918"/>
        <dbReference type="EC" id="2.3.1.275"/>
    </reaction>
</comment>
<protein>
    <recommendedName>
        <fullName evidence="10">Glycerol-3-phosphate acyltransferase</fullName>
    </recommendedName>
    <alternativeName>
        <fullName evidence="10">Acyl-PO4 G3P acyltransferase</fullName>
    </alternativeName>
    <alternativeName>
        <fullName evidence="10">Acyl-phosphate--glycerol-3-phosphate acyltransferase</fullName>
    </alternativeName>
    <alternativeName>
        <fullName evidence="10">G3P acyltransferase</fullName>
        <shortName evidence="10">GPAT</shortName>
        <ecNumber evidence="10">2.3.1.275</ecNumber>
    </alternativeName>
    <alternativeName>
        <fullName evidence="10">Lysophosphatidic acid synthase</fullName>
        <shortName evidence="10">LPA synthase</shortName>
    </alternativeName>
</protein>
<comment type="function">
    <text evidence="10">Catalyzes the transfer of an acyl group from acyl-phosphate (acyl-PO(4)) to glycerol-3-phosphate (G3P) to form lysophosphatidic acid (LPA). This enzyme utilizes acyl-phosphate as fatty acyl donor, but not acyl-CoA or acyl-ACP.</text>
</comment>
<gene>
    <name evidence="10 11" type="primary">plsY</name>
    <name evidence="11" type="ORF">F8C90_09295</name>
</gene>
<dbReference type="GO" id="GO:0043772">
    <property type="term" value="F:acyl-phosphate glycerol-3-phosphate acyltransferase activity"/>
    <property type="evidence" value="ECO:0007669"/>
    <property type="project" value="UniProtKB-UniRule"/>
</dbReference>
<comment type="subcellular location">
    <subcellularLocation>
        <location evidence="10">Cell membrane</location>
        <topology evidence="10">Multi-pass membrane protein</topology>
    </subcellularLocation>
</comment>
<dbReference type="PANTHER" id="PTHR30309">
    <property type="entry name" value="INNER MEMBRANE PROTEIN YGIH"/>
    <property type="match status" value="1"/>
</dbReference>
<keyword evidence="6 10" id="KW-0443">Lipid metabolism</keyword>
<evidence type="ECO:0000256" key="2">
    <source>
        <dbReference type="ARBA" id="ARBA00022516"/>
    </source>
</evidence>
<proteinExistence type="inferred from homology"/>
<keyword evidence="8 10" id="KW-0594">Phospholipid biosynthesis</keyword>
<evidence type="ECO:0000256" key="1">
    <source>
        <dbReference type="ARBA" id="ARBA00022475"/>
    </source>
</evidence>
<feature type="transmembrane region" description="Helical" evidence="10">
    <location>
        <begin position="70"/>
        <end position="94"/>
    </location>
</feature>
<dbReference type="EMBL" id="WAJR01000030">
    <property type="protein sequence ID" value="KAB1636993.1"/>
    <property type="molecule type" value="Genomic_DNA"/>
</dbReference>
<name>A0A6N6NLH8_9ACTN</name>
<feature type="transmembrane region" description="Helical" evidence="10">
    <location>
        <begin position="197"/>
        <end position="213"/>
    </location>
</feature>
<evidence type="ECO:0000256" key="8">
    <source>
        <dbReference type="ARBA" id="ARBA00023209"/>
    </source>
</evidence>
<keyword evidence="4 10" id="KW-0812">Transmembrane</keyword>